<name>A0A218KC11_9CAUD</name>
<sequence>MTEANNNDIISSMSFRETQHLVSLRINILKGVIKTLIVFDSFTGNVERFIKKVGLDAVKIKEGLIIKEPFVLVTYTTGMGNIPPSTAKFLARGSFINMKAVASSGNRNWIPMFAEAGVKISKQFNVPLLLKFENDGTKSDVEEFIKQVKGIE</sequence>
<dbReference type="Proteomes" id="UP000223102">
    <property type="component" value="Segment"/>
</dbReference>
<accession>A0A218KC11</accession>
<proteinExistence type="predicted"/>
<dbReference type="PANTHER" id="PTHR37297">
    <property type="entry name" value="PROTEIN NRDI"/>
    <property type="match status" value="1"/>
</dbReference>
<dbReference type="SUPFAM" id="SSF52218">
    <property type="entry name" value="Flavoproteins"/>
    <property type="match status" value="1"/>
</dbReference>
<dbReference type="InterPro" id="IPR029039">
    <property type="entry name" value="Flavoprotein-like_sf"/>
</dbReference>
<dbReference type="EMBL" id="KT070867">
    <property type="protein sequence ID" value="AKQ08445.1"/>
    <property type="molecule type" value="Genomic_DNA"/>
</dbReference>
<protein>
    <submittedName>
        <fullName evidence="1">Putative ribonucleotide reductase</fullName>
    </submittedName>
</protein>
<evidence type="ECO:0000313" key="1">
    <source>
        <dbReference type="EMBL" id="AKQ08445.1"/>
    </source>
</evidence>
<organism evidence="1 2">
    <name type="scientific">Bacillus phage PBC2</name>
    <dbReference type="NCBI Taxonomy" id="1675029"/>
    <lineage>
        <taxon>Viruses</taxon>
        <taxon>Duplodnaviria</taxon>
        <taxon>Heunggongvirae</taxon>
        <taxon>Uroviricota</taxon>
        <taxon>Caudoviricetes</taxon>
        <taxon>Andregratiavirinae</taxon>
        <taxon>Haetaevirus</taxon>
        <taxon>Haetaevirus PBC2</taxon>
    </lineage>
</organism>
<dbReference type="GO" id="GO:0010181">
    <property type="term" value="F:FMN binding"/>
    <property type="evidence" value="ECO:0007669"/>
    <property type="project" value="InterPro"/>
</dbReference>
<evidence type="ECO:0000313" key="2">
    <source>
        <dbReference type="Proteomes" id="UP000223102"/>
    </source>
</evidence>
<reference evidence="1 2" key="1">
    <citation type="submission" date="2015-06" db="EMBL/GenBank/DDBJ databases">
        <title>Complete genome sequence of Bacillus cereus phage PBC2.</title>
        <authorList>
            <person name="Kong M."/>
            <person name="Ryu S."/>
        </authorList>
    </citation>
    <scope>NUCLEOTIDE SEQUENCE [LARGE SCALE GENOMIC DNA]</scope>
</reference>
<dbReference type="Pfam" id="PF07972">
    <property type="entry name" value="Flavodoxin_NdrI"/>
    <property type="match status" value="1"/>
</dbReference>
<keyword evidence="2" id="KW-1185">Reference proteome</keyword>
<dbReference type="InterPro" id="IPR004465">
    <property type="entry name" value="RNR_NrdI"/>
</dbReference>
<dbReference type="PANTHER" id="PTHR37297:SF1">
    <property type="entry name" value="PROTEIN NRDI"/>
    <property type="match status" value="1"/>
</dbReference>
<dbReference type="Gene3D" id="3.40.50.360">
    <property type="match status" value="1"/>
</dbReference>
<dbReference type="NCBIfam" id="TIGR00333">
    <property type="entry name" value="nrdI"/>
    <property type="match status" value="1"/>
</dbReference>
<gene>
    <name evidence="1" type="ORF">PBC2_130</name>
</gene>